<name>A0AAN6NJZ2_9PEZI</name>
<protein>
    <recommendedName>
        <fullName evidence="3">C2H2-type domain-containing protein</fullName>
    </recommendedName>
</protein>
<dbReference type="EMBL" id="MU859874">
    <property type="protein sequence ID" value="KAK3946499.1"/>
    <property type="molecule type" value="Genomic_DNA"/>
</dbReference>
<evidence type="ECO:0008006" key="3">
    <source>
        <dbReference type="Google" id="ProtNLM"/>
    </source>
</evidence>
<evidence type="ECO:0000313" key="1">
    <source>
        <dbReference type="EMBL" id="KAK3946499.1"/>
    </source>
</evidence>
<keyword evidence="2" id="KW-1185">Reference proteome</keyword>
<gene>
    <name evidence="1" type="ORF">QBC32DRAFT_198050</name>
</gene>
<reference evidence="1" key="2">
    <citation type="submission" date="2023-06" db="EMBL/GenBank/DDBJ databases">
        <authorList>
            <consortium name="Lawrence Berkeley National Laboratory"/>
            <person name="Mondo S.J."/>
            <person name="Hensen N."/>
            <person name="Bonometti L."/>
            <person name="Westerberg I."/>
            <person name="Brannstrom I.O."/>
            <person name="Guillou S."/>
            <person name="Cros-Aarteil S."/>
            <person name="Calhoun S."/>
            <person name="Haridas S."/>
            <person name="Kuo A."/>
            <person name="Pangilinan J."/>
            <person name="Riley R."/>
            <person name="Labutti K."/>
            <person name="Andreopoulos B."/>
            <person name="Lipzen A."/>
            <person name="Chen C."/>
            <person name="Yanf M."/>
            <person name="Daum C."/>
            <person name="Ng V."/>
            <person name="Clum A."/>
            <person name="Steindorff A."/>
            <person name="Ohm R."/>
            <person name="Martin F."/>
            <person name="Silar P."/>
            <person name="Natvig D."/>
            <person name="Lalanne C."/>
            <person name="Gautier V."/>
            <person name="Ament-Velasquez S.L."/>
            <person name="Kruys A."/>
            <person name="Hutchinson M.I."/>
            <person name="Powell A.J."/>
            <person name="Barry K."/>
            <person name="Miller A.N."/>
            <person name="Grigoriev I.V."/>
            <person name="Debuchy R."/>
            <person name="Gladieux P."/>
            <person name="Thoren M.H."/>
            <person name="Johannesson H."/>
        </authorList>
    </citation>
    <scope>NUCLEOTIDE SEQUENCE</scope>
    <source>
        <strain evidence="1">CBS 626.80</strain>
    </source>
</reference>
<feature type="non-terminal residue" evidence="1">
    <location>
        <position position="1"/>
    </location>
</feature>
<proteinExistence type="predicted"/>
<dbReference type="Proteomes" id="UP001303222">
    <property type="component" value="Unassembled WGS sequence"/>
</dbReference>
<reference evidence="1" key="1">
    <citation type="journal article" date="2023" name="Mol. Phylogenet. Evol.">
        <title>Genome-scale phylogeny and comparative genomics of the fungal order Sordariales.</title>
        <authorList>
            <person name="Hensen N."/>
            <person name="Bonometti L."/>
            <person name="Westerberg I."/>
            <person name="Brannstrom I.O."/>
            <person name="Guillou S."/>
            <person name="Cros-Aarteil S."/>
            <person name="Calhoun S."/>
            <person name="Haridas S."/>
            <person name="Kuo A."/>
            <person name="Mondo S."/>
            <person name="Pangilinan J."/>
            <person name="Riley R."/>
            <person name="LaButti K."/>
            <person name="Andreopoulos B."/>
            <person name="Lipzen A."/>
            <person name="Chen C."/>
            <person name="Yan M."/>
            <person name="Daum C."/>
            <person name="Ng V."/>
            <person name="Clum A."/>
            <person name="Steindorff A."/>
            <person name="Ohm R.A."/>
            <person name="Martin F."/>
            <person name="Silar P."/>
            <person name="Natvig D.O."/>
            <person name="Lalanne C."/>
            <person name="Gautier V."/>
            <person name="Ament-Velasquez S.L."/>
            <person name="Kruys A."/>
            <person name="Hutchinson M.I."/>
            <person name="Powell A.J."/>
            <person name="Barry K."/>
            <person name="Miller A.N."/>
            <person name="Grigoriev I.V."/>
            <person name="Debuchy R."/>
            <person name="Gladieux P."/>
            <person name="Hiltunen Thoren M."/>
            <person name="Johannesson H."/>
        </authorList>
    </citation>
    <scope>NUCLEOTIDE SEQUENCE</scope>
    <source>
        <strain evidence="1">CBS 626.80</strain>
    </source>
</reference>
<comment type="caution">
    <text evidence="1">The sequence shown here is derived from an EMBL/GenBank/DDBJ whole genome shotgun (WGS) entry which is preliminary data.</text>
</comment>
<dbReference type="AlphaFoldDB" id="A0AAN6NJZ2"/>
<sequence>PCYYQKCGYGPQHLQFVSCGKTFNSYQEIGEHYRTHIRAMTKTLPGPNKTKQLSCFFGSCV</sequence>
<organism evidence="1 2">
    <name type="scientific">Pseudoneurospora amorphoporcata</name>
    <dbReference type="NCBI Taxonomy" id="241081"/>
    <lineage>
        <taxon>Eukaryota</taxon>
        <taxon>Fungi</taxon>
        <taxon>Dikarya</taxon>
        <taxon>Ascomycota</taxon>
        <taxon>Pezizomycotina</taxon>
        <taxon>Sordariomycetes</taxon>
        <taxon>Sordariomycetidae</taxon>
        <taxon>Sordariales</taxon>
        <taxon>Sordariaceae</taxon>
        <taxon>Pseudoneurospora</taxon>
    </lineage>
</organism>
<feature type="non-terminal residue" evidence="1">
    <location>
        <position position="61"/>
    </location>
</feature>
<evidence type="ECO:0000313" key="2">
    <source>
        <dbReference type="Proteomes" id="UP001303222"/>
    </source>
</evidence>
<accession>A0AAN6NJZ2</accession>